<dbReference type="PANTHER" id="PTHR35340:SF5">
    <property type="entry name" value="ASST-DOMAIN-CONTAINING PROTEIN"/>
    <property type="match status" value="1"/>
</dbReference>
<dbReference type="PANTHER" id="PTHR35340">
    <property type="entry name" value="PQQ ENZYME REPEAT PROTEIN-RELATED"/>
    <property type="match status" value="1"/>
</dbReference>
<dbReference type="PROSITE" id="PS51257">
    <property type="entry name" value="PROKAR_LIPOPROTEIN"/>
    <property type="match status" value="1"/>
</dbReference>
<dbReference type="Proteomes" id="UP000831290">
    <property type="component" value="Chromosome"/>
</dbReference>
<keyword evidence="2" id="KW-1185">Reference proteome</keyword>
<dbReference type="InterPro" id="IPR053143">
    <property type="entry name" value="Arylsulfate_ST"/>
</dbReference>
<accession>A0A9E7D1V6</accession>
<evidence type="ECO:0000313" key="1">
    <source>
        <dbReference type="EMBL" id="UOB16044.1"/>
    </source>
</evidence>
<dbReference type="Pfam" id="PF05935">
    <property type="entry name" value="Arylsulfotrans"/>
    <property type="match status" value="1"/>
</dbReference>
<sequence>MKHVLFALILFIIVSCNRNYKPNIGLIKIKSVENNALKIKMTVETSDQTDAYIRYWKFLNKDRTDSIVLYSPISKNNSLHQLMIVDLNLNTTYYYNIVAKKNNHIKVSKTYNFKTSSAIPWVPYFRKKDSIANVKFDGYIHFHSRQVPGYMFLINGESKLAAYQKNEDNFKVSKWTHKETLLGILSNDTLNFTNGRKIIEYDKFGNVLFEVETGKNGMDKSFHHEVDLDENGNILTLVYNEKEVDLSKVGGVKKDTVKGDGILVLNHKGEKIWEWSVFDVANPLDDKNILNTKKDWLHANSLFKDKYGNYIISFRNTSQIWKINGETGELIWKLGGIDSDFEIPDEAVFAGQHNIRFNKKDELVLLDNGNLNFKPGYKKETVKTTFFDRNEAMNRSRLLTLSIDTINMKVNLIKAVNFPEKYYTHSQGSAEYINDNLIVFCSTNTKRIVYTNNKGDVLGIVPLEYSTYRAQYVEKLYDTSYAN</sequence>
<proteinExistence type="predicted"/>
<evidence type="ECO:0000313" key="2">
    <source>
        <dbReference type="Proteomes" id="UP000831290"/>
    </source>
</evidence>
<dbReference type="GO" id="GO:0004062">
    <property type="term" value="F:aryl sulfotransferase activity"/>
    <property type="evidence" value="ECO:0007669"/>
    <property type="project" value="InterPro"/>
</dbReference>
<protein>
    <submittedName>
        <fullName evidence="1">Aryl-sulfate sulfotransferase</fullName>
    </submittedName>
</protein>
<dbReference type="InterPro" id="IPR010262">
    <property type="entry name" value="Arylsulfotransferase_bact"/>
</dbReference>
<dbReference type="InterPro" id="IPR011047">
    <property type="entry name" value="Quinoprotein_ADH-like_sf"/>
</dbReference>
<dbReference type="AlphaFoldDB" id="A0A9E7D1V6"/>
<gene>
    <name evidence="1" type="ORF">MQE35_09865</name>
</gene>
<dbReference type="RefSeq" id="WP_255841192.1">
    <property type="nucleotide sequence ID" value="NZ_CP094358.1"/>
</dbReference>
<name>A0A9E7D1V6_9FLAO</name>
<organism evidence="1 2">
    <name type="scientific">Abyssalbus ytuae</name>
    <dbReference type="NCBI Taxonomy" id="2926907"/>
    <lineage>
        <taxon>Bacteria</taxon>
        <taxon>Pseudomonadati</taxon>
        <taxon>Bacteroidota</taxon>
        <taxon>Flavobacteriia</taxon>
        <taxon>Flavobacteriales</taxon>
        <taxon>Flavobacteriaceae</taxon>
        <taxon>Abyssalbus</taxon>
    </lineage>
</organism>
<reference evidence="1" key="1">
    <citation type="submission" date="2022-03" db="EMBL/GenBank/DDBJ databases">
        <title>Description of Abyssus ytuae gen. nov., sp. nov., a novel member of the family Flavobacteriaceae isolated from the sediment of Mariana Trench.</title>
        <authorList>
            <person name="Zhang J."/>
            <person name="Xu X."/>
        </authorList>
    </citation>
    <scope>NUCLEOTIDE SEQUENCE</scope>
    <source>
        <strain evidence="1">MT3330</strain>
    </source>
</reference>
<dbReference type="EMBL" id="CP094358">
    <property type="protein sequence ID" value="UOB16044.1"/>
    <property type="molecule type" value="Genomic_DNA"/>
</dbReference>
<dbReference type="KEGG" id="fbm:MQE35_09865"/>
<dbReference type="SUPFAM" id="SSF50998">
    <property type="entry name" value="Quinoprotein alcohol dehydrogenase-like"/>
    <property type="match status" value="1"/>
</dbReference>